<evidence type="ECO:0000313" key="1">
    <source>
        <dbReference type="EMBL" id="GAA3895986.1"/>
    </source>
</evidence>
<keyword evidence="2" id="KW-1185">Reference proteome</keyword>
<dbReference type="EMBL" id="BAABCN010000018">
    <property type="protein sequence ID" value="GAA3895986.1"/>
    <property type="molecule type" value="Genomic_DNA"/>
</dbReference>
<evidence type="ECO:0008006" key="3">
    <source>
        <dbReference type="Google" id="ProtNLM"/>
    </source>
</evidence>
<gene>
    <name evidence="1" type="ORF">GCM10022381_41860</name>
</gene>
<protein>
    <recommendedName>
        <fullName evidence="3">Polysaccharide pyruvyl transferase family protein</fullName>
    </recommendedName>
</protein>
<evidence type="ECO:0000313" key="2">
    <source>
        <dbReference type="Proteomes" id="UP001501803"/>
    </source>
</evidence>
<name>A0ABP7L8G0_9MICO</name>
<sequence>MKPPPVFAWITGETTNIGDSLLRRPYVAALSQIGPTELWVRRASADFLTGLDVPAGVRVTHSFLGWYARLLKSALSRRTVLALNAGEVRVRPAIAGLMFALGVGVSLVRLRGGIAVWLGGTVPASDRTELLAPYRWVARRTALQVWREAGPSVRIVPGEVAPDWAFATGSLRSDWAGEASRTSIAFVVRGDRDYPSAEWLSWARRLIATRSMLPIAVVQVEADRDVARRLANDLGGEVLNWDPGVSHAAQEKLVRELYQRCLIVIGDRLHGLVLGATEGAIPLGWVEASRGKIAAHFDAAGLEFVGKFEGKKFEDAPDLSAEDLTQLAQVTAAGIDANRVQLAELTVRLAQVANHVSSQNQNSAALV</sequence>
<dbReference type="RefSeq" id="WP_345069880.1">
    <property type="nucleotide sequence ID" value="NZ_BAABCN010000018.1"/>
</dbReference>
<reference evidence="2" key="1">
    <citation type="journal article" date="2019" name="Int. J. Syst. Evol. Microbiol.">
        <title>The Global Catalogue of Microorganisms (GCM) 10K type strain sequencing project: providing services to taxonomists for standard genome sequencing and annotation.</title>
        <authorList>
            <consortium name="The Broad Institute Genomics Platform"/>
            <consortium name="The Broad Institute Genome Sequencing Center for Infectious Disease"/>
            <person name="Wu L."/>
            <person name="Ma J."/>
        </authorList>
    </citation>
    <scope>NUCLEOTIDE SEQUENCE [LARGE SCALE GENOMIC DNA]</scope>
    <source>
        <strain evidence="2">JCM 17021</strain>
    </source>
</reference>
<organism evidence="1 2">
    <name type="scientific">Leifsonia kafniensis</name>
    <dbReference type="NCBI Taxonomy" id="475957"/>
    <lineage>
        <taxon>Bacteria</taxon>
        <taxon>Bacillati</taxon>
        <taxon>Actinomycetota</taxon>
        <taxon>Actinomycetes</taxon>
        <taxon>Micrococcales</taxon>
        <taxon>Microbacteriaceae</taxon>
        <taxon>Leifsonia</taxon>
    </lineage>
</organism>
<comment type="caution">
    <text evidence="1">The sequence shown here is derived from an EMBL/GenBank/DDBJ whole genome shotgun (WGS) entry which is preliminary data.</text>
</comment>
<dbReference type="Proteomes" id="UP001501803">
    <property type="component" value="Unassembled WGS sequence"/>
</dbReference>
<accession>A0ABP7L8G0</accession>
<proteinExistence type="predicted"/>